<keyword evidence="3" id="KW-1185">Reference proteome</keyword>
<gene>
    <name evidence="2" type="ORF">H4219_006064</name>
</gene>
<dbReference type="SUPFAM" id="SSF56219">
    <property type="entry name" value="DNase I-like"/>
    <property type="match status" value="1"/>
</dbReference>
<feature type="compositionally biased region" description="Polar residues" evidence="1">
    <location>
        <begin position="347"/>
        <end position="357"/>
    </location>
</feature>
<organism evidence="2 3">
    <name type="scientific">Mycoemilia scoparia</name>
    <dbReference type="NCBI Taxonomy" id="417184"/>
    <lineage>
        <taxon>Eukaryota</taxon>
        <taxon>Fungi</taxon>
        <taxon>Fungi incertae sedis</taxon>
        <taxon>Zoopagomycota</taxon>
        <taxon>Kickxellomycotina</taxon>
        <taxon>Kickxellomycetes</taxon>
        <taxon>Kickxellales</taxon>
        <taxon>Kickxellaceae</taxon>
        <taxon>Mycoemilia</taxon>
    </lineage>
</organism>
<accession>A0A9W8DNP9</accession>
<feature type="compositionally biased region" description="Polar residues" evidence="1">
    <location>
        <begin position="365"/>
        <end position="375"/>
    </location>
</feature>
<reference evidence="2" key="1">
    <citation type="submission" date="2022-07" db="EMBL/GenBank/DDBJ databases">
        <title>Phylogenomic reconstructions and comparative analyses of Kickxellomycotina fungi.</title>
        <authorList>
            <person name="Reynolds N.K."/>
            <person name="Stajich J.E."/>
            <person name="Barry K."/>
            <person name="Grigoriev I.V."/>
            <person name="Crous P."/>
            <person name="Smith M.E."/>
        </authorList>
    </citation>
    <scope>NUCLEOTIDE SEQUENCE</scope>
    <source>
        <strain evidence="2">NBRC 100468</strain>
    </source>
</reference>
<feature type="region of interest" description="Disordered" evidence="1">
    <location>
        <begin position="334"/>
        <end position="420"/>
    </location>
</feature>
<dbReference type="Proteomes" id="UP001150538">
    <property type="component" value="Unassembled WGS sequence"/>
</dbReference>
<proteinExistence type="predicted"/>
<feature type="compositionally biased region" description="Polar residues" evidence="1">
    <location>
        <begin position="1"/>
        <end position="34"/>
    </location>
</feature>
<evidence type="ECO:0008006" key="4">
    <source>
        <dbReference type="Google" id="ProtNLM"/>
    </source>
</evidence>
<dbReference type="Gene3D" id="3.60.10.10">
    <property type="entry name" value="Endonuclease/exonuclease/phosphatase"/>
    <property type="match status" value="1"/>
</dbReference>
<feature type="compositionally biased region" description="Polar residues" evidence="1">
    <location>
        <begin position="393"/>
        <end position="420"/>
    </location>
</feature>
<evidence type="ECO:0000313" key="2">
    <source>
        <dbReference type="EMBL" id="KAJ1911028.1"/>
    </source>
</evidence>
<protein>
    <recommendedName>
        <fullName evidence="4">Endonuclease/exonuclease/phosphatase domain-containing protein</fullName>
    </recommendedName>
</protein>
<evidence type="ECO:0000313" key="3">
    <source>
        <dbReference type="Proteomes" id="UP001150538"/>
    </source>
</evidence>
<feature type="non-terminal residue" evidence="2">
    <location>
        <position position="1"/>
    </location>
</feature>
<dbReference type="EMBL" id="JANBPU010000496">
    <property type="protein sequence ID" value="KAJ1911028.1"/>
    <property type="molecule type" value="Genomic_DNA"/>
</dbReference>
<name>A0A9W8DNP9_9FUNG</name>
<dbReference type="OrthoDB" id="10682110at2759"/>
<feature type="region of interest" description="Disordered" evidence="1">
    <location>
        <begin position="254"/>
        <end position="287"/>
    </location>
</feature>
<sequence>MSETATNSAQKGNTLPQQQKKNTAARTGPYQQPTEAPETRSRLAIIPPSVAKEALYLDVTQLDKAIKTSRTKQAKPYEKSKAPKYRYNTVMSFVSAKLNAAPYASLTEEGKFMVWMRSADQQALLATTHMHVRGSIIPWRIISGSTTLPAVLQVSPSITKDEIITALNDYGSFKRMHMILDEHSIWHGGWNILFNLSPNKTLPSSVTIKQTWPDFEGNEQSMEFTMRIKVAGSLEICQTYQDKTINMCRCSKPAKNTTSPPVATQPPPMHSDMSENKTFTTDTQDVKRRPATARITEAMLDTEITPLAKSTPDHDPNHFPNIPNIDDYLVQVPMDDTTDTTPKRNITETSQLKQPTRSLLPRAASTCSKSVSRSPGTEHHDSIPPIQRRGRPSSHSISNNPNQLLSGDTRELNPNTNDSPSKVFSIEFANTPNKYTCFHSNSLDGIWKFYDTCILVHDSHEDAKLIPEISNARCTVVSLASQGIILVNVYIELPIKEEHFDTLLDIILPYHLAGWKLILGGNFNCALNSFDHHDITTSNYNQGRPSFQHLISSLNLADMALHTQHTDPLTQKTPLNSLFTFRCTNSSKPISRLDYFFVTKDLSPLSDCWYNSDWTKSSDHAYILLDIPASHTTSYTKPKDNFW</sequence>
<evidence type="ECO:0000256" key="1">
    <source>
        <dbReference type="SAM" id="MobiDB-lite"/>
    </source>
</evidence>
<comment type="caution">
    <text evidence="2">The sequence shown here is derived from an EMBL/GenBank/DDBJ whole genome shotgun (WGS) entry which is preliminary data.</text>
</comment>
<dbReference type="InterPro" id="IPR036691">
    <property type="entry name" value="Endo/exonu/phosph_ase_sf"/>
</dbReference>
<dbReference type="AlphaFoldDB" id="A0A9W8DNP9"/>
<feature type="region of interest" description="Disordered" evidence="1">
    <location>
        <begin position="1"/>
        <end position="43"/>
    </location>
</feature>